<dbReference type="AlphaFoldDB" id="A0A699KBG2"/>
<protein>
    <recommendedName>
        <fullName evidence="2">Reverse transcriptase domain-containing protein</fullName>
    </recommendedName>
</protein>
<name>A0A699KBG2_TANCI</name>
<dbReference type="PANTHER" id="PTHR33067">
    <property type="entry name" value="RNA-DIRECTED DNA POLYMERASE-RELATED"/>
    <property type="match status" value="1"/>
</dbReference>
<dbReference type="EMBL" id="BKCJ010491197">
    <property type="protein sequence ID" value="GFA80444.1"/>
    <property type="molecule type" value="Genomic_DNA"/>
</dbReference>
<accession>A0A699KBG2</accession>
<reference evidence="1" key="1">
    <citation type="journal article" date="2019" name="Sci. Rep.">
        <title>Draft genome of Tanacetum cinerariifolium, the natural source of mosquito coil.</title>
        <authorList>
            <person name="Yamashiro T."/>
            <person name="Shiraishi A."/>
            <person name="Satake H."/>
            <person name="Nakayama K."/>
        </authorList>
    </citation>
    <scope>NUCLEOTIDE SEQUENCE</scope>
</reference>
<gene>
    <name evidence="1" type="ORF">Tci_652416</name>
</gene>
<sequence>MIHMPKGAKVLKDLFSHKEELKKVASLLADRSVKYPIGVSENLLVKIDKFNFPVDFVVLEMDKDNDHTTKLVQEQWLNTTIHDGKWIDLEEEADPEEVRTVSFYPKHEPLEPLECKALKNRGDQLLVVISYALSAHEKTKLLEVLKNHKGAIAWSIADIKVVIPFDDGNGPKKAFPHTSNISQT</sequence>
<comment type="caution">
    <text evidence="1">The sequence shown here is derived from an EMBL/GenBank/DDBJ whole genome shotgun (WGS) entry which is preliminary data.</text>
</comment>
<dbReference type="PANTHER" id="PTHR33067:SF9">
    <property type="entry name" value="RNA-DIRECTED DNA POLYMERASE"/>
    <property type="match status" value="1"/>
</dbReference>
<evidence type="ECO:0008006" key="2">
    <source>
        <dbReference type="Google" id="ProtNLM"/>
    </source>
</evidence>
<proteinExistence type="predicted"/>
<organism evidence="1">
    <name type="scientific">Tanacetum cinerariifolium</name>
    <name type="common">Dalmatian daisy</name>
    <name type="synonym">Chrysanthemum cinerariifolium</name>
    <dbReference type="NCBI Taxonomy" id="118510"/>
    <lineage>
        <taxon>Eukaryota</taxon>
        <taxon>Viridiplantae</taxon>
        <taxon>Streptophyta</taxon>
        <taxon>Embryophyta</taxon>
        <taxon>Tracheophyta</taxon>
        <taxon>Spermatophyta</taxon>
        <taxon>Magnoliopsida</taxon>
        <taxon>eudicotyledons</taxon>
        <taxon>Gunneridae</taxon>
        <taxon>Pentapetalae</taxon>
        <taxon>asterids</taxon>
        <taxon>campanulids</taxon>
        <taxon>Asterales</taxon>
        <taxon>Asteraceae</taxon>
        <taxon>Asteroideae</taxon>
        <taxon>Anthemideae</taxon>
        <taxon>Anthemidinae</taxon>
        <taxon>Tanacetum</taxon>
    </lineage>
</organism>
<evidence type="ECO:0000313" key="1">
    <source>
        <dbReference type="EMBL" id="GFA80444.1"/>
    </source>
</evidence>